<organism evidence="1 2">
    <name type="scientific">Vitis vinifera</name>
    <name type="common">Grape</name>
    <dbReference type="NCBI Taxonomy" id="29760"/>
    <lineage>
        <taxon>Eukaryota</taxon>
        <taxon>Viridiplantae</taxon>
        <taxon>Streptophyta</taxon>
        <taxon>Embryophyta</taxon>
        <taxon>Tracheophyta</taxon>
        <taxon>Spermatophyta</taxon>
        <taxon>Magnoliopsida</taxon>
        <taxon>eudicotyledons</taxon>
        <taxon>Gunneridae</taxon>
        <taxon>Pentapetalae</taxon>
        <taxon>rosids</taxon>
        <taxon>Vitales</taxon>
        <taxon>Vitaceae</taxon>
        <taxon>Viteae</taxon>
        <taxon>Vitis</taxon>
    </lineage>
</organism>
<gene>
    <name evidence="1" type="primary">BOLA4_2</name>
    <name evidence="1" type="ORF">CK203_062502</name>
</gene>
<proteinExistence type="predicted"/>
<reference evidence="1 2" key="1">
    <citation type="journal article" date="2018" name="PLoS Genet.">
        <title>Population sequencing reveals clonal diversity and ancestral inbreeding in the grapevine cultivar Chardonnay.</title>
        <authorList>
            <person name="Roach M.J."/>
            <person name="Johnson D.L."/>
            <person name="Bohlmann J."/>
            <person name="van Vuuren H.J."/>
            <person name="Jones S.J."/>
            <person name="Pretorius I.S."/>
            <person name="Schmidt S.A."/>
            <person name="Borneman A.R."/>
        </authorList>
    </citation>
    <scope>NUCLEOTIDE SEQUENCE [LARGE SCALE GENOMIC DNA]</scope>
    <source>
        <strain evidence="2">cv. Chardonnay</strain>
        <tissue evidence="1">Leaf</tissue>
    </source>
</reference>
<comment type="caution">
    <text evidence="1">The sequence shown here is derived from an EMBL/GenBank/DDBJ whole genome shotgun (WGS) entry which is preliminary data.</text>
</comment>
<evidence type="ECO:0000313" key="2">
    <source>
        <dbReference type="Proteomes" id="UP000288805"/>
    </source>
</evidence>
<name>A0A438G4P7_VITVI</name>
<dbReference type="AlphaFoldDB" id="A0A438G4P7"/>
<dbReference type="EMBL" id="QGNW01000599">
    <property type="protein sequence ID" value="RVW67168.1"/>
    <property type="molecule type" value="Genomic_DNA"/>
</dbReference>
<protein>
    <submittedName>
        <fullName evidence="1">Protein BOLA4, chloroplastic/mitochondrial</fullName>
    </submittedName>
</protein>
<evidence type="ECO:0000313" key="1">
    <source>
        <dbReference type="EMBL" id="RVW67168.1"/>
    </source>
</evidence>
<sequence length="159" mass="18141">MAKTLAIRPYLHSISRVRLFRGPLPIFQSSNLSFLPLHLLGDGFQKRQRLQIRDPKFMMVVQRFTTRATHVNDPGSIDSPLMQSMENKVTIKEHLNAESVSVKDAYGDGRHVRPVFSPISNYCTIDVSVIQYGWMYPTLSDKNLIYDQPTVVCTGVMKK</sequence>
<accession>A0A438G4P7</accession>
<dbReference type="Proteomes" id="UP000288805">
    <property type="component" value="Unassembled WGS sequence"/>
</dbReference>